<dbReference type="AlphaFoldDB" id="A0A399SVF5"/>
<feature type="chain" id="PRO_5017447558" evidence="1">
    <location>
        <begin position="25"/>
        <end position="234"/>
    </location>
</feature>
<keyword evidence="1" id="KW-0732">Signal</keyword>
<proteinExistence type="predicted"/>
<name>A0A399SVF5_9BACT</name>
<evidence type="ECO:0000313" key="2">
    <source>
        <dbReference type="EMBL" id="RIJ47408.1"/>
    </source>
</evidence>
<accession>A0A399SVF5</accession>
<dbReference type="EMBL" id="QWGR01000008">
    <property type="protein sequence ID" value="RIJ47408.1"/>
    <property type="molecule type" value="Genomic_DNA"/>
</dbReference>
<evidence type="ECO:0000256" key="1">
    <source>
        <dbReference type="SAM" id="SignalP"/>
    </source>
</evidence>
<feature type="signal peptide" evidence="1">
    <location>
        <begin position="1"/>
        <end position="24"/>
    </location>
</feature>
<sequence>MMKTTSSLILAIFFATSFITSTNAQNDYRDFKIRDTVKDENFTIFNMNDFRDALVQLGINVYKWDMPIPRDNDYQLEFYVQEYEKAKLIKDSVVRTWTTKFWGFDENSRAEFQYIKNLRIISEMPDFNDKSDKLRLKVSLNSGKFQFTTSILPRPIYECYYLIKFEETNFEIGKDIPLLLFNAGWEINFEGELVRQYCGPNFIPADLDDDSLRQSDHFFVFGYRVVDEEFYRRD</sequence>
<dbReference type="InterPro" id="IPR032222">
    <property type="entry name" value="DUF5041"/>
</dbReference>
<dbReference type="Pfam" id="PF16444">
    <property type="entry name" value="DUF5041"/>
    <property type="match status" value="1"/>
</dbReference>
<dbReference type="Proteomes" id="UP000265926">
    <property type="component" value="Unassembled WGS sequence"/>
</dbReference>
<gene>
    <name evidence="2" type="ORF">D1614_14940</name>
</gene>
<comment type="caution">
    <text evidence="2">The sequence shown here is derived from an EMBL/GenBank/DDBJ whole genome shotgun (WGS) entry which is preliminary data.</text>
</comment>
<dbReference type="RefSeq" id="WP_119438768.1">
    <property type="nucleotide sequence ID" value="NZ_QWGR01000008.1"/>
</dbReference>
<reference evidence="2 3" key="1">
    <citation type="submission" date="2018-08" db="EMBL/GenBank/DDBJ databases">
        <title>Pallidiluteibacterium maritimus gen. nov., sp. nov., isolated from coastal sediment.</title>
        <authorList>
            <person name="Zhou L.Y."/>
        </authorList>
    </citation>
    <scope>NUCLEOTIDE SEQUENCE [LARGE SCALE GENOMIC DNA]</scope>
    <source>
        <strain evidence="2 3">XSD2</strain>
    </source>
</reference>
<organism evidence="2 3">
    <name type="scientific">Maribellus luteus</name>
    <dbReference type="NCBI Taxonomy" id="2305463"/>
    <lineage>
        <taxon>Bacteria</taxon>
        <taxon>Pseudomonadati</taxon>
        <taxon>Bacteroidota</taxon>
        <taxon>Bacteroidia</taxon>
        <taxon>Marinilabiliales</taxon>
        <taxon>Prolixibacteraceae</taxon>
        <taxon>Maribellus</taxon>
    </lineage>
</organism>
<evidence type="ECO:0000313" key="3">
    <source>
        <dbReference type="Proteomes" id="UP000265926"/>
    </source>
</evidence>
<keyword evidence="3" id="KW-1185">Reference proteome</keyword>
<protein>
    <submittedName>
        <fullName evidence="2">DUF5041 domain-containing protein</fullName>
    </submittedName>
</protein>